<name>B1C9G3_9FIRM</name>
<dbReference type="Pfam" id="PF00455">
    <property type="entry name" value="DeoRC"/>
    <property type="match status" value="1"/>
</dbReference>
<evidence type="ECO:0000256" key="3">
    <source>
        <dbReference type="ARBA" id="ARBA00023163"/>
    </source>
</evidence>
<dbReference type="PROSITE" id="PS51000">
    <property type="entry name" value="HTH_DEOR_2"/>
    <property type="match status" value="1"/>
</dbReference>
<dbReference type="Proteomes" id="UP000005178">
    <property type="component" value="Unassembled WGS sequence"/>
</dbReference>
<protein>
    <submittedName>
        <fullName evidence="5">Transcriptional regulator, DeoR family</fullName>
    </submittedName>
</protein>
<sequence>MIVNKNFDYGEITMNKVEERQMKIMDIIKKHKHITINELGEMLGVSHLTIRRDLKVLEERENISIAYGGTVFSKEEFTHFSKRELENLDFKSDIALRAIDHVEDNDIIYIGGGSTCIEFSKVLLASKYDYNLNIVTSCVNVARTVSKMPSVNVTLLGGSLINENESMVSLFSLDIIKELNFNKAFLGCLGLTDKKGAMFIDLTLAKLKKIVAVNSQEVILMCDYNKIGKQSMATGLEIDDIDVIITNKEACEIKELREIKKHDVKIDLV</sequence>
<dbReference type="InterPro" id="IPR036390">
    <property type="entry name" value="WH_DNA-bd_sf"/>
</dbReference>
<dbReference type="PANTHER" id="PTHR30363:SF44">
    <property type="entry name" value="AGA OPERON TRANSCRIPTIONAL REPRESSOR-RELATED"/>
    <property type="match status" value="1"/>
</dbReference>
<reference evidence="5" key="1">
    <citation type="submission" date="2008-01" db="EMBL/GenBank/DDBJ databases">
        <authorList>
            <person name="Fulton L."/>
            <person name="Clifton S."/>
            <person name="Fulton B."/>
            <person name="Xu J."/>
            <person name="Minx P."/>
            <person name="Pepin K.H."/>
            <person name="Johnson M."/>
            <person name="Thiruvilangam P."/>
            <person name="Bhonagiri V."/>
            <person name="Nash W.E."/>
            <person name="Mardis E.R."/>
            <person name="Wilson R.K."/>
        </authorList>
    </citation>
    <scope>NUCLEOTIDE SEQUENCE [LARGE SCALE GENOMIC DNA]</scope>
    <source>
        <strain evidence="5">DSM 17244</strain>
    </source>
</reference>
<feature type="domain" description="HTH deoR-type" evidence="4">
    <location>
        <begin position="17"/>
        <end position="72"/>
    </location>
</feature>
<gene>
    <name evidence="5" type="ORF">ANASTE_02256</name>
</gene>
<dbReference type="eggNOG" id="COG1349">
    <property type="taxonomic scope" value="Bacteria"/>
</dbReference>
<dbReference type="InterPro" id="IPR037171">
    <property type="entry name" value="NagB/RpiA_transferase-like"/>
</dbReference>
<dbReference type="Pfam" id="PF08220">
    <property type="entry name" value="HTH_DeoR"/>
    <property type="match status" value="1"/>
</dbReference>
<dbReference type="InterPro" id="IPR050313">
    <property type="entry name" value="Carb_Metab_HTH_regulators"/>
</dbReference>
<dbReference type="SUPFAM" id="SSF46785">
    <property type="entry name" value="Winged helix' DNA-binding domain"/>
    <property type="match status" value="1"/>
</dbReference>
<reference evidence="5" key="2">
    <citation type="submission" date="2013-08" db="EMBL/GenBank/DDBJ databases">
        <title>Draft genome sequence of Anaerofustis stercorihominis (DSM 17244).</title>
        <authorList>
            <person name="Sudarsanam P."/>
            <person name="Ley R."/>
            <person name="Guruge J."/>
            <person name="Turnbaugh P.J."/>
            <person name="Mahowald M."/>
            <person name="Liep D."/>
            <person name="Gordon J."/>
        </authorList>
    </citation>
    <scope>NUCLEOTIDE SEQUENCE</scope>
    <source>
        <strain evidence="5">DSM 17244</strain>
    </source>
</reference>
<dbReference type="AlphaFoldDB" id="B1C9G3"/>
<comment type="caution">
    <text evidence="5">The sequence shown here is derived from an EMBL/GenBank/DDBJ whole genome shotgun (WGS) entry which is preliminary data.</text>
</comment>
<dbReference type="InterPro" id="IPR036388">
    <property type="entry name" value="WH-like_DNA-bd_sf"/>
</dbReference>
<evidence type="ECO:0000256" key="2">
    <source>
        <dbReference type="ARBA" id="ARBA00023125"/>
    </source>
</evidence>
<evidence type="ECO:0000313" key="6">
    <source>
        <dbReference type="Proteomes" id="UP000005178"/>
    </source>
</evidence>
<dbReference type="InterPro" id="IPR001034">
    <property type="entry name" value="DeoR_HTH"/>
</dbReference>
<accession>B1C9G3</accession>
<dbReference type="SUPFAM" id="SSF100950">
    <property type="entry name" value="NagB/RpiA/CoA transferase-like"/>
    <property type="match status" value="1"/>
</dbReference>
<dbReference type="GO" id="GO:0003677">
    <property type="term" value="F:DNA binding"/>
    <property type="evidence" value="ECO:0007669"/>
    <property type="project" value="UniProtKB-KW"/>
</dbReference>
<dbReference type="PANTHER" id="PTHR30363">
    <property type="entry name" value="HTH-TYPE TRANSCRIPTIONAL REGULATOR SRLR-RELATED"/>
    <property type="match status" value="1"/>
</dbReference>
<dbReference type="HOGENOM" id="CLU_060699_1_0_9"/>
<keyword evidence="6" id="KW-1185">Reference proteome</keyword>
<dbReference type="Gene3D" id="3.40.50.1360">
    <property type="match status" value="1"/>
</dbReference>
<organism evidence="5 6">
    <name type="scientific">Anaerofustis stercorihominis DSM 17244</name>
    <dbReference type="NCBI Taxonomy" id="445971"/>
    <lineage>
        <taxon>Bacteria</taxon>
        <taxon>Bacillati</taxon>
        <taxon>Bacillota</taxon>
        <taxon>Clostridia</taxon>
        <taxon>Eubacteriales</taxon>
        <taxon>Eubacteriaceae</taxon>
        <taxon>Anaerofustis</taxon>
    </lineage>
</organism>
<keyword evidence="1" id="KW-0805">Transcription regulation</keyword>
<keyword evidence="2" id="KW-0238">DNA-binding</keyword>
<evidence type="ECO:0000313" key="5">
    <source>
        <dbReference type="EMBL" id="EDS72534.1"/>
    </source>
</evidence>
<evidence type="ECO:0000259" key="4">
    <source>
        <dbReference type="PROSITE" id="PS51000"/>
    </source>
</evidence>
<dbReference type="EMBL" id="ABIL02000006">
    <property type="protein sequence ID" value="EDS72534.1"/>
    <property type="molecule type" value="Genomic_DNA"/>
</dbReference>
<proteinExistence type="predicted"/>
<dbReference type="GO" id="GO:0003700">
    <property type="term" value="F:DNA-binding transcription factor activity"/>
    <property type="evidence" value="ECO:0007669"/>
    <property type="project" value="InterPro"/>
</dbReference>
<keyword evidence="3" id="KW-0804">Transcription</keyword>
<dbReference type="InterPro" id="IPR014036">
    <property type="entry name" value="DeoR-like_C"/>
</dbReference>
<dbReference type="STRING" id="445971.ANASTE_02256"/>
<dbReference type="SMART" id="SM00420">
    <property type="entry name" value="HTH_DEOR"/>
    <property type="match status" value="1"/>
</dbReference>
<dbReference type="PROSITE" id="PS00894">
    <property type="entry name" value="HTH_DEOR_1"/>
    <property type="match status" value="1"/>
</dbReference>
<evidence type="ECO:0000256" key="1">
    <source>
        <dbReference type="ARBA" id="ARBA00023015"/>
    </source>
</evidence>
<dbReference type="SMART" id="SM01134">
    <property type="entry name" value="DeoRC"/>
    <property type="match status" value="1"/>
</dbReference>
<dbReference type="Gene3D" id="1.10.10.10">
    <property type="entry name" value="Winged helix-like DNA-binding domain superfamily/Winged helix DNA-binding domain"/>
    <property type="match status" value="1"/>
</dbReference>
<dbReference type="InterPro" id="IPR018356">
    <property type="entry name" value="Tscrpt_reg_HTH_DeoR_CS"/>
</dbReference>